<accession>A0A6G6Y527</accession>
<keyword evidence="2" id="KW-1185">Reference proteome</keyword>
<proteinExistence type="predicted"/>
<dbReference type="RefSeq" id="WP_165326954.1">
    <property type="nucleotide sequence ID" value="NZ_CP049109.1"/>
</dbReference>
<evidence type="ECO:0000313" key="1">
    <source>
        <dbReference type="EMBL" id="QIG79951.1"/>
    </source>
</evidence>
<protein>
    <submittedName>
        <fullName evidence="1">Uncharacterized protein</fullName>
    </submittedName>
</protein>
<dbReference type="AlphaFoldDB" id="A0A6G6Y527"/>
<dbReference type="Proteomes" id="UP000501568">
    <property type="component" value="Chromosome"/>
</dbReference>
<sequence length="65" mass="7200">MNKATKRSYPTKAKVEFAVAMAREVAGIDQIGAIVFGPDGSIRVERKTESVADEYEQWKAGRGRK</sequence>
<gene>
    <name evidence="1" type="ORF">G5C33_09300</name>
</gene>
<dbReference type="EMBL" id="CP049109">
    <property type="protein sequence ID" value="QIG79951.1"/>
    <property type="molecule type" value="Genomic_DNA"/>
</dbReference>
<dbReference type="KEGG" id="spzr:G5C33_09300"/>
<organism evidence="1 2">
    <name type="scientific">Stakelama tenebrarum</name>
    <dbReference type="NCBI Taxonomy" id="2711215"/>
    <lineage>
        <taxon>Bacteria</taxon>
        <taxon>Pseudomonadati</taxon>
        <taxon>Pseudomonadota</taxon>
        <taxon>Alphaproteobacteria</taxon>
        <taxon>Sphingomonadales</taxon>
        <taxon>Sphingomonadaceae</taxon>
        <taxon>Stakelama</taxon>
    </lineage>
</organism>
<reference evidence="1 2" key="1">
    <citation type="submission" date="2020-02" db="EMBL/GenBank/DDBJ databases">
        <authorList>
            <person name="Zheng R.K."/>
            <person name="Sun C.M."/>
        </authorList>
    </citation>
    <scope>NUCLEOTIDE SEQUENCE [LARGE SCALE GENOMIC DNA]</scope>
    <source>
        <strain evidence="2">zrk23</strain>
    </source>
</reference>
<evidence type="ECO:0000313" key="2">
    <source>
        <dbReference type="Proteomes" id="UP000501568"/>
    </source>
</evidence>
<name>A0A6G6Y527_9SPHN</name>